<dbReference type="SUPFAM" id="SSF50998">
    <property type="entry name" value="Quinoprotein alcohol dehydrogenase-like"/>
    <property type="match status" value="1"/>
</dbReference>
<keyword evidence="2" id="KW-0732">Signal</keyword>
<dbReference type="GO" id="GO:0004062">
    <property type="term" value="F:aryl sulfotransferase activity"/>
    <property type="evidence" value="ECO:0007669"/>
    <property type="project" value="InterPro"/>
</dbReference>
<dbReference type="Pfam" id="PF05935">
    <property type="entry name" value="Arylsulfotrans"/>
    <property type="match status" value="1"/>
</dbReference>
<dbReference type="InterPro" id="IPR010262">
    <property type="entry name" value="Arylsulfotransferase_bact"/>
</dbReference>
<accession>A0A4U8Q8V6</accession>
<dbReference type="STRING" id="180332.GCA_000797495_03906"/>
<gene>
    <name evidence="4" type="primary">assT_2</name>
    <name evidence="4" type="ORF">DSM106044_02190</name>
</gene>
<feature type="domain" description="Arylsulfotransferase N-terminal" evidence="3">
    <location>
        <begin position="113"/>
        <end position="191"/>
    </location>
</feature>
<feature type="compositionally biased region" description="Basic and acidic residues" evidence="1">
    <location>
        <begin position="51"/>
        <end position="77"/>
    </location>
</feature>
<dbReference type="PROSITE" id="PS51257">
    <property type="entry name" value="PROKAR_LIPOPROTEIN"/>
    <property type="match status" value="1"/>
</dbReference>
<dbReference type="InterPro" id="IPR053143">
    <property type="entry name" value="Arylsulfate_ST"/>
</dbReference>
<dbReference type="InterPro" id="IPR035391">
    <property type="entry name" value="Arylsulfotran_N"/>
</dbReference>
<dbReference type="GO" id="GO:0047686">
    <property type="term" value="F:arylsulfate sulfotransferase activity"/>
    <property type="evidence" value="ECO:0007669"/>
    <property type="project" value="UniProtKB-EC"/>
</dbReference>
<evidence type="ECO:0000256" key="1">
    <source>
        <dbReference type="SAM" id="MobiDB-lite"/>
    </source>
</evidence>
<proteinExistence type="predicted"/>
<keyword evidence="5" id="KW-1185">Reference proteome</keyword>
<feature type="region of interest" description="Disordered" evidence="1">
    <location>
        <begin position="21"/>
        <end position="82"/>
    </location>
</feature>
<dbReference type="Gene3D" id="2.60.40.3100">
    <property type="entry name" value="Arylsulphate sulphotransferase monomer, N-terminal domain"/>
    <property type="match status" value="1"/>
</dbReference>
<feature type="chain" id="PRO_5039123177" evidence="2">
    <location>
        <begin position="24"/>
        <end position="695"/>
    </location>
</feature>
<dbReference type="PANTHER" id="PTHR35340">
    <property type="entry name" value="PQQ ENZYME REPEAT PROTEIN-RELATED"/>
    <property type="match status" value="1"/>
</dbReference>
<comment type="caution">
    <text evidence="4">The sequence shown here is derived from an EMBL/GenBank/DDBJ whole genome shotgun (WGS) entry which is preliminary data.</text>
</comment>
<protein>
    <submittedName>
        <fullName evidence="4">Arylsulfate sulfotransferase AssT</fullName>
        <ecNumber evidence="4">2.8.2.22</ecNumber>
    </submittedName>
</protein>
<dbReference type="EMBL" id="QGQD01000045">
    <property type="protein sequence ID" value="TLD00989.1"/>
    <property type="molecule type" value="Genomic_DNA"/>
</dbReference>
<feature type="signal peptide" evidence="2">
    <location>
        <begin position="1"/>
        <end position="23"/>
    </location>
</feature>
<dbReference type="EC" id="2.8.2.22" evidence="4"/>
<dbReference type="AlphaFoldDB" id="A0A4U8Q8V6"/>
<sequence length="695" mass="76584" precursor="true">MKRKLVMLGILTGVLCLTTACSGKSTPTQDTQAALETQESKATEAAQTETAQKETKAAMESDSEKPGEEESEAKEPVAVKTVTVSDNLAEQAKVDEQLMAEAQNGYTIENPFVVVNPYGNSPLTAVAIFNTEDATGVNLLVKGDQEQDNIEGTFAKETTHIIPIYGLYAGRDNEVTFTLDDGTEKTVTVTTEALETSIGNKAEVKTLDDTAYDFSKLTFASCGGENEIAAYDSNGDIRWYCKIAGMPFKQLSNGHFMALTDTLIHPLYYMSGLTEFDLSGKIYNEYSIPGGSHHAMFEMPNGNLLVGSCSTDFSKVEDRIVELDRTTGEVVWELQLEDILNPEDGGSLNRTDEDWFHNNALWYDEATDTILLSGRHVDAVIGVNKTDKSLSWIMGNPDGWTTVDSKYFFTPVGENFEWQYAQHNVTMLPNGNVMVFDNGASRAKATNPDAAVTGDQVYSRAVVYQLNTADMTIEQVWEYGKERGAEWFSSFISGADYIGENDYWITSGGNMFDTENNTYDVSPMNQLSGNVTKQAYINEVKDDKLVFEMVIPGLVYRSIRVSMYQESNPYLDLTAKGQWLGDLGVTQTAEQEVNCENAVAGDASWSIVQKPFGMMFSGILTSKNEEVQPGFVVLKDEEGNQKVYTLGQMPVKQDDGSTLLNMSATVSGKGLEGKTYHVYIQTDGNVYDTGYQVKF</sequence>
<evidence type="ECO:0000259" key="3">
    <source>
        <dbReference type="Pfam" id="PF17425"/>
    </source>
</evidence>
<dbReference type="InterPro" id="IPR011047">
    <property type="entry name" value="Quinoprotein_ADH-like_sf"/>
</dbReference>
<keyword evidence="4" id="KW-0808">Transferase</keyword>
<dbReference type="InterPro" id="IPR038477">
    <property type="entry name" value="ASST_N_sf"/>
</dbReference>
<dbReference type="Proteomes" id="UP000306509">
    <property type="component" value="Unassembled WGS sequence"/>
</dbReference>
<name>A0A4U8Q8V6_9FIRM</name>
<evidence type="ECO:0000313" key="5">
    <source>
        <dbReference type="Proteomes" id="UP000306509"/>
    </source>
</evidence>
<dbReference type="RefSeq" id="WP_052430649.1">
    <property type="nucleotide sequence ID" value="NZ_JTGN01000001.1"/>
</dbReference>
<dbReference type="Pfam" id="PF17425">
    <property type="entry name" value="Arylsulfotran_N"/>
    <property type="match status" value="1"/>
</dbReference>
<organism evidence="4 5">
    <name type="scientific">Robinsoniella peoriensis</name>
    <dbReference type="NCBI Taxonomy" id="180332"/>
    <lineage>
        <taxon>Bacteria</taxon>
        <taxon>Bacillati</taxon>
        <taxon>Bacillota</taxon>
        <taxon>Clostridia</taxon>
        <taxon>Lachnospirales</taxon>
        <taxon>Lachnospiraceae</taxon>
        <taxon>Robinsoniella</taxon>
    </lineage>
</organism>
<dbReference type="PANTHER" id="PTHR35340:SF10">
    <property type="entry name" value="CYTOPLASMIC PROTEIN"/>
    <property type="match status" value="1"/>
</dbReference>
<feature type="compositionally biased region" description="Polar residues" evidence="1">
    <location>
        <begin position="21"/>
        <end position="35"/>
    </location>
</feature>
<evidence type="ECO:0000313" key="4">
    <source>
        <dbReference type="EMBL" id="TLD00989.1"/>
    </source>
</evidence>
<evidence type="ECO:0000256" key="2">
    <source>
        <dbReference type="SAM" id="SignalP"/>
    </source>
</evidence>
<reference evidence="4 5" key="1">
    <citation type="journal article" date="2019" name="Anaerobe">
        <title>Detection of Robinsoniella peoriensis in multiple bone samples of a trauma patient.</title>
        <authorList>
            <person name="Schrottner P."/>
            <person name="Hartwich K."/>
            <person name="Bunk B."/>
            <person name="Schober I."/>
            <person name="Helbig S."/>
            <person name="Rudolph W.W."/>
            <person name="Gunzer F."/>
        </authorList>
    </citation>
    <scope>NUCLEOTIDE SEQUENCE [LARGE SCALE GENOMIC DNA]</scope>
    <source>
        <strain evidence="4 5">DSM 106044</strain>
    </source>
</reference>